<comment type="caution">
    <text evidence="2">The sequence shown here is derived from an EMBL/GenBank/DDBJ whole genome shotgun (WGS) entry which is preliminary data.</text>
</comment>
<sequence>MTRALRGTVAVVAVAVAAWFIVLPADLPSVLPTDINGCFGLNSENDNQPIQNALVRLDQLLQSADMPEATMLTALIERCRPRDTLAHIAMGAGYNEVDQWPETARLLGRAITLAPDEVNVEFRLVHSNALWLTGRYDDSIKAGFAALDRAASTGELIAHAAAPLVLRLARLRHTDEARDLLSHTQLARAVARQGQEQQQQQHQALNWMWPAAEALVLDLEEGRVSEADEAYRIAAVRGGSGSALMDHARQPFAREVFRAREGRREKMTTTMDYTTAEQAERWMSTASDGDVSGGWAKVRDGTTTSGGGGSGGVCDLDRRSITNLSREEFIADYVQQGRPVVIDGLLDAWPARSAWTRGALERAIVGDTTVPVAHSRDVHREQQGVAASTGSETSTAMPLREYFTLMQQGGEKEDDGQQLYLFTKQARPLGANLSESADLTFGGLLGEEGMFSWDAGLREENVLSFVGAEGSSTAFHHHSAAFNALVFGRKRWFLLPPAALSGDARSGDWALDPVAAFADLPVRPLECEQAAGEIVFVPESWQHAVVNVDSVAAVGIAVEVGKWVGDAF</sequence>
<dbReference type="InterPro" id="IPR011990">
    <property type="entry name" value="TPR-like_helical_dom_sf"/>
</dbReference>
<evidence type="ECO:0000313" key="2">
    <source>
        <dbReference type="EMBL" id="GMI26297.1"/>
    </source>
</evidence>
<evidence type="ECO:0000259" key="1">
    <source>
        <dbReference type="PROSITE" id="PS51184"/>
    </source>
</evidence>
<dbReference type="SUPFAM" id="SSF51197">
    <property type="entry name" value="Clavaminate synthase-like"/>
    <property type="match status" value="1"/>
</dbReference>
<reference evidence="2 3" key="1">
    <citation type="journal article" date="2023" name="Commun. Biol.">
        <title>Genome analysis of Parmales, the sister group of diatoms, reveals the evolutionary specialization of diatoms from phago-mixotrophs to photoautotrophs.</title>
        <authorList>
            <person name="Ban H."/>
            <person name="Sato S."/>
            <person name="Yoshikawa S."/>
            <person name="Yamada K."/>
            <person name="Nakamura Y."/>
            <person name="Ichinomiya M."/>
            <person name="Sato N."/>
            <person name="Blanc-Mathieu R."/>
            <person name="Endo H."/>
            <person name="Kuwata A."/>
            <person name="Ogata H."/>
        </authorList>
    </citation>
    <scope>NUCLEOTIDE SEQUENCE [LARGE SCALE GENOMIC DNA]</scope>
</reference>
<dbReference type="InterPro" id="IPR050910">
    <property type="entry name" value="JMJD6_ArgDemeth/LysHydrox"/>
</dbReference>
<dbReference type="EMBL" id="BRYB01004142">
    <property type="protein sequence ID" value="GMI26297.1"/>
    <property type="molecule type" value="Genomic_DNA"/>
</dbReference>
<proteinExistence type="predicted"/>
<dbReference type="Pfam" id="PF13621">
    <property type="entry name" value="Cupin_8"/>
    <property type="match status" value="1"/>
</dbReference>
<protein>
    <recommendedName>
        <fullName evidence="1">JmjC domain-containing protein</fullName>
    </recommendedName>
</protein>
<dbReference type="InterPro" id="IPR003347">
    <property type="entry name" value="JmjC_dom"/>
</dbReference>
<dbReference type="Proteomes" id="UP001165060">
    <property type="component" value="Unassembled WGS sequence"/>
</dbReference>
<dbReference type="SUPFAM" id="SSF48452">
    <property type="entry name" value="TPR-like"/>
    <property type="match status" value="1"/>
</dbReference>
<accession>A0ABQ6MHR3</accession>
<organism evidence="2 3">
    <name type="scientific">Tetraparma gracilis</name>
    <dbReference type="NCBI Taxonomy" id="2962635"/>
    <lineage>
        <taxon>Eukaryota</taxon>
        <taxon>Sar</taxon>
        <taxon>Stramenopiles</taxon>
        <taxon>Ochrophyta</taxon>
        <taxon>Bolidophyceae</taxon>
        <taxon>Parmales</taxon>
        <taxon>Triparmaceae</taxon>
        <taxon>Tetraparma</taxon>
    </lineage>
</organism>
<dbReference type="PANTHER" id="PTHR12480:SF35">
    <property type="entry name" value="TRANSCRIPTION FACTOR JUMONJI, JMJC DOMAIN-CONTAINING PROTEIN"/>
    <property type="match status" value="1"/>
</dbReference>
<evidence type="ECO:0000313" key="3">
    <source>
        <dbReference type="Proteomes" id="UP001165060"/>
    </source>
</evidence>
<dbReference type="SMART" id="SM00558">
    <property type="entry name" value="JmjC"/>
    <property type="match status" value="1"/>
</dbReference>
<dbReference type="Gene3D" id="2.60.120.650">
    <property type="entry name" value="Cupin"/>
    <property type="match status" value="1"/>
</dbReference>
<name>A0ABQ6MHR3_9STRA</name>
<gene>
    <name evidence="2" type="ORF">TeGR_g6465</name>
</gene>
<dbReference type="PROSITE" id="PS51184">
    <property type="entry name" value="JMJC"/>
    <property type="match status" value="1"/>
</dbReference>
<dbReference type="PANTHER" id="PTHR12480">
    <property type="entry name" value="ARGININE DEMETHYLASE AND LYSYL-HYDROXYLASE JMJD"/>
    <property type="match status" value="1"/>
</dbReference>
<feature type="domain" description="JmjC" evidence="1">
    <location>
        <begin position="414"/>
        <end position="568"/>
    </location>
</feature>
<dbReference type="Gene3D" id="1.25.40.10">
    <property type="entry name" value="Tetratricopeptide repeat domain"/>
    <property type="match status" value="1"/>
</dbReference>
<dbReference type="InterPro" id="IPR041667">
    <property type="entry name" value="Cupin_8"/>
</dbReference>
<keyword evidence="3" id="KW-1185">Reference proteome</keyword>